<evidence type="ECO:0000313" key="3">
    <source>
        <dbReference type="Proteomes" id="UP001321542"/>
    </source>
</evidence>
<protein>
    <submittedName>
        <fullName evidence="2">Uncharacterized protein</fullName>
    </submittedName>
</protein>
<dbReference type="Proteomes" id="UP001321542">
    <property type="component" value="Chromosome"/>
</dbReference>
<evidence type="ECO:0000256" key="1">
    <source>
        <dbReference type="SAM" id="Coils"/>
    </source>
</evidence>
<sequence length="169" mass="18003">MPSVLGLLEAREKKVREEVARLREEAERVQAALGEAERALQRLADARVTVAEVLAEPPSVVVEPVGSVVAGSAVPRRAEGMTVSVLPADYQRIMSVLESAAGQEGMRCQQLAAALGLQAVPAKVEGLRSKAKRLVERGWALQTRPGVFTPLGTTAGWRRRGDARPGGCS</sequence>
<dbReference type="EMBL" id="AP018448">
    <property type="protein sequence ID" value="BBC28974.1"/>
    <property type="molecule type" value="Genomic_DNA"/>
</dbReference>
<accession>A0ABN5V7Q4</accession>
<reference evidence="2 3" key="1">
    <citation type="journal article" date="2010" name="ChemBioChem">
        <title>Cloning and characterization of the biosynthetic gene cluster of 16-membered macrolide antibiotic FD-891: involvement of a dual functional cytochrome P450 monooxygenase catalyzing epoxidation and hydroxylation.</title>
        <authorList>
            <person name="Kudo F."/>
            <person name="Motegi A."/>
            <person name="Mizoue K."/>
            <person name="Eguchi T."/>
        </authorList>
    </citation>
    <scope>NUCLEOTIDE SEQUENCE [LARGE SCALE GENOMIC DNA]</scope>
    <source>
        <strain evidence="2 3">A-8890</strain>
    </source>
</reference>
<evidence type="ECO:0000313" key="2">
    <source>
        <dbReference type="EMBL" id="BBC28974.1"/>
    </source>
</evidence>
<name>A0ABN5V7Q4_9ACTN</name>
<keyword evidence="3" id="KW-1185">Reference proteome</keyword>
<keyword evidence="1" id="KW-0175">Coiled coil</keyword>
<proteinExistence type="predicted"/>
<gene>
    <name evidence="2" type="ORF">SGFS_002650</name>
</gene>
<dbReference type="RefSeq" id="WP_286246907.1">
    <property type="nucleotide sequence ID" value="NZ_AP018448.1"/>
</dbReference>
<feature type="coiled-coil region" evidence="1">
    <location>
        <begin position="5"/>
        <end position="56"/>
    </location>
</feature>
<reference evidence="2 3" key="2">
    <citation type="journal article" date="2023" name="ChemBioChem">
        <title>Acyltransferase Domain Exchange between Two Independent Type I Polyketide Synthases in the Same Producer Strain of Macrolide Antibiotics.</title>
        <authorList>
            <person name="Kudo F."/>
            <person name="Kishikawa K."/>
            <person name="Tsuboi K."/>
            <person name="Kido T."/>
            <person name="Usui T."/>
            <person name="Hashimoto J."/>
            <person name="Shin-Ya K."/>
            <person name="Miyanaga A."/>
            <person name="Eguchi T."/>
        </authorList>
    </citation>
    <scope>NUCLEOTIDE SEQUENCE [LARGE SCALE GENOMIC DNA]</scope>
    <source>
        <strain evidence="2 3">A-8890</strain>
    </source>
</reference>
<organism evidence="2 3">
    <name type="scientific">Streptomyces graminofaciens</name>
    <dbReference type="NCBI Taxonomy" id="68212"/>
    <lineage>
        <taxon>Bacteria</taxon>
        <taxon>Bacillati</taxon>
        <taxon>Actinomycetota</taxon>
        <taxon>Actinomycetes</taxon>
        <taxon>Kitasatosporales</taxon>
        <taxon>Streptomycetaceae</taxon>
        <taxon>Streptomyces</taxon>
    </lineage>
</organism>